<dbReference type="Gene3D" id="3.40.50.300">
    <property type="entry name" value="P-loop containing nucleotide triphosphate hydrolases"/>
    <property type="match status" value="1"/>
</dbReference>
<dbReference type="PANTHER" id="PTHR10039:SF14">
    <property type="entry name" value="NACHT DOMAIN-CONTAINING PROTEIN"/>
    <property type="match status" value="1"/>
</dbReference>
<feature type="repeat" description="WD" evidence="3">
    <location>
        <begin position="779"/>
        <end position="820"/>
    </location>
</feature>
<dbReference type="SUPFAM" id="SSF50978">
    <property type="entry name" value="WD40 repeat-like"/>
    <property type="match status" value="1"/>
</dbReference>
<dbReference type="Pfam" id="PF24883">
    <property type="entry name" value="NPHP3_N"/>
    <property type="match status" value="1"/>
</dbReference>
<organism evidence="5 6">
    <name type="scientific">Cochliobolus sativus</name>
    <name type="common">Common root rot and spot blotch fungus</name>
    <name type="synonym">Bipolaris sorokiniana</name>
    <dbReference type="NCBI Taxonomy" id="45130"/>
    <lineage>
        <taxon>Eukaryota</taxon>
        <taxon>Fungi</taxon>
        <taxon>Dikarya</taxon>
        <taxon>Ascomycota</taxon>
        <taxon>Pezizomycotina</taxon>
        <taxon>Dothideomycetes</taxon>
        <taxon>Pleosporomycetidae</taxon>
        <taxon>Pleosporales</taxon>
        <taxon>Pleosporineae</taxon>
        <taxon>Pleosporaceae</taxon>
        <taxon>Bipolaris</taxon>
    </lineage>
</organism>
<dbReference type="InterPro" id="IPR056884">
    <property type="entry name" value="NPHP3-like_N"/>
</dbReference>
<keyword evidence="1 3" id="KW-0853">WD repeat</keyword>
<dbReference type="PROSITE" id="PS50294">
    <property type="entry name" value="WD_REPEATS_REGION"/>
    <property type="match status" value="2"/>
</dbReference>
<comment type="caution">
    <text evidence="5">The sequence shown here is derived from an EMBL/GenBank/DDBJ whole genome shotgun (WGS) entry which is preliminary data.</text>
</comment>
<proteinExistence type="predicted"/>
<protein>
    <recommendedName>
        <fullName evidence="4">NACHT domain-containing protein</fullName>
    </recommendedName>
</protein>
<dbReference type="Gene3D" id="2.130.10.10">
    <property type="entry name" value="YVTN repeat-like/Quinoprotein amine dehydrogenase"/>
    <property type="match status" value="2"/>
</dbReference>
<dbReference type="Pfam" id="PF17100">
    <property type="entry name" value="NACHT_N"/>
    <property type="match status" value="1"/>
</dbReference>
<dbReference type="AlphaFoldDB" id="A0A8H6DU86"/>
<dbReference type="InterPro" id="IPR036322">
    <property type="entry name" value="WD40_repeat_dom_sf"/>
</dbReference>
<evidence type="ECO:0000313" key="5">
    <source>
        <dbReference type="EMBL" id="KAF5848058.1"/>
    </source>
</evidence>
<name>A0A8H6DU86_COCSA</name>
<sequence length="999" mass="111884">MCSVKILMNPLTQASSNRQGIAYVVSRMDWYWHLSSLLLDENMTEARSKESRGQLEEVVTQLYAKLLLYQMKSVYYYHRSRFATFMRDLVKLENWDGELSDIQAAERAVRADSVQYNTSSIRAQLGAIAETAKSQNAKLDSISSAIREQTRQQERMHETSEDKRCLADLRLTDPRDDKKRIEETKGGLLKDAYRWVLDHPDFRRWRDDAHTQLLWVKADPGKGKTMLLCGIIDELQESIDSTGVLSYFFCQATDSRINNATAVLRGLLYILVSQQPSLVSHVRKKYDCAGKTMFEDANAWVALKEVCADVLRDPCLTTTYLIIDALDECVTDLPKLLDFIAKHSSASSRIKWIVSSRNWPEIERSLEDAGHQVKLSLELNAASVSTAVQVFIDQRVSKLAQQNKYDERTKRAVLEHLASNANDTFLWVALVCQHLHATAKRNVLRKLELFPPGLDALYERMMQQISKTDDAELCKQVLAAVALVYRPITLEELVTLVEPLEDVADDAELREIIGLCGSFLALRGQTVYFVHQSAKDFLLAKVVQEVFPAGREAVHHAIFARSLQIMSMTLRRDMYGLKALGTLIDDIPMPKPDPLAAVRYSCVHWVDHLRDSNPTASATYAERLRDGGVVDRFLREKYLYWLECLGLCKSMSKGVVSMRELQMLVQGEMTPFTKLVYDAYRFIMYHKQVIESSPLQAYVSALLFSPKQSVVRKLFQYEEPEGISFTPDIRDNWSACLQTLEGHSGYVYSVTFSHDSTRLASASTVKIWDANSGACLQKFKGHSDYVSSVTFSHDSIQLASGSHDNTVKIWDASSGANDVTSVVFSHDSTRLASASWDSTKIWDASSGKCLRTLEGHSGKVISVAFSHDSTRLASAACDNTVKIWDASSGACLQTLDIGRALYNLSFNVTSSHLLTEIGSINVSASKGLGVKNDPVLQCPQYVGAGISPDGTWITCNGKNLLWILSEYRTSCSSVCGDTIGIGVGSGRIWFCSINLYMFS</sequence>
<evidence type="ECO:0000313" key="6">
    <source>
        <dbReference type="Proteomes" id="UP000624244"/>
    </source>
</evidence>
<reference evidence="5" key="1">
    <citation type="submission" date="2019-11" db="EMBL/GenBank/DDBJ databases">
        <title>Bipolaris sorokiniana Genome sequencing.</title>
        <authorList>
            <person name="Wang H."/>
        </authorList>
    </citation>
    <scope>NUCLEOTIDE SEQUENCE</scope>
</reference>
<dbReference type="InterPro" id="IPR015943">
    <property type="entry name" value="WD40/YVTN_repeat-like_dom_sf"/>
</dbReference>
<keyword evidence="2" id="KW-0677">Repeat</keyword>
<evidence type="ECO:0000256" key="1">
    <source>
        <dbReference type="ARBA" id="ARBA00022574"/>
    </source>
</evidence>
<feature type="domain" description="NACHT" evidence="4">
    <location>
        <begin position="212"/>
        <end position="435"/>
    </location>
</feature>
<dbReference type="FunFam" id="3.40.50.300:FF:001638">
    <property type="entry name" value="NACHT and WD40 domain protein"/>
    <property type="match status" value="1"/>
</dbReference>
<feature type="repeat" description="WD" evidence="3">
    <location>
        <begin position="853"/>
        <end position="894"/>
    </location>
</feature>
<accession>A0A8H6DU86</accession>
<dbReference type="Proteomes" id="UP000624244">
    <property type="component" value="Unassembled WGS sequence"/>
</dbReference>
<dbReference type="EMBL" id="WNKQ01000012">
    <property type="protein sequence ID" value="KAF5848058.1"/>
    <property type="molecule type" value="Genomic_DNA"/>
</dbReference>
<dbReference type="PROSITE" id="PS50082">
    <property type="entry name" value="WD_REPEATS_2"/>
    <property type="match status" value="3"/>
</dbReference>
<gene>
    <name evidence="5" type="ORF">GGP41_009226</name>
</gene>
<dbReference type="SMART" id="SM00320">
    <property type="entry name" value="WD40"/>
    <property type="match status" value="4"/>
</dbReference>
<dbReference type="CDD" id="cd00200">
    <property type="entry name" value="WD40"/>
    <property type="match status" value="1"/>
</dbReference>
<dbReference type="InterPro" id="IPR027417">
    <property type="entry name" value="P-loop_NTPase"/>
</dbReference>
<dbReference type="InterPro" id="IPR007111">
    <property type="entry name" value="NACHT_NTPase"/>
</dbReference>
<evidence type="ECO:0000259" key="4">
    <source>
        <dbReference type="PROSITE" id="PS50837"/>
    </source>
</evidence>
<dbReference type="InterPro" id="IPR019775">
    <property type="entry name" value="WD40_repeat_CS"/>
</dbReference>
<dbReference type="PROSITE" id="PS00678">
    <property type="entry name" value="WD_REPEATS_1"/>
    <property type="match status" value="2"/>
</dbReference>
<dbReference type="PANTHER" id="PTHR10039">
    <property type="entry name" value="AMELOGENIN"/>
    <property type="match status" value="1"/>
</dbReference>
<feature type="repeat" description="WD" evidence="3">
    <location>
        <begin position="740"/>
        <end position="778"/>
    </location>
</feature>
<dbReference type="InterPro" id="IPR001680">
    <property type="entry name" value="WD40_rpt"/>
</dbReference>
<dbReference type="InterPro" id="IPR031359">
    <property type="entry name" value="NACHT_N"/>
</dbReference>
<dbReference type="Pfam" id="PF00400">
    <property type="entry name" value="WD40"/>
    <property type="match status" value="4"/>
</dbReference>
<evidence type="ECO:0000256" key="2">
    <source>
        <dbReference type="ARBA" id="ARBA00022737"/>
    </source>
</evidence>
<evidence type="ECO:0000256" key="3">
    <source>
        <dbReference type="PROSITE-ProRule" id="PRU00221"/>
    </source>
</evidence>
<dbReference type="PROSITE" id="PS50837">
    <property type="entry name" value="NACHT"/>
    <property type="match status" value="1"/>
</dbReference>